<dbReference type="InterPro" id="IPR015943">
    <property type="entry name" value="WD40/YVTN_repeat-like_dom_sf"/>
</dbReference>
<dbReference type="InterPro" id="IPR011964">
    <property type="entry name" value="YVTN_b-propeller_repeat"/>
</dbReference>
<dbReference type="InterPro" id="IPR051200">
    <property type="entry name" value="Host-pathogen_enzymatic-act"/>
</dbReference>
<evidence type="ECO:0000313" key="4">
    <source>
        <dbReference type="EMBL" id="CAB4939100.1"/>
    </source>
</evidence>
<evidence type="ECO:0000256" key="1">
    <source>
        <dbReference type="ARBA" id="ARBA00022729"/>
    </source>
</evidence>
<gene>
    <name evidence="3" type="ORF">UFOPK2802_00379</name>
    <name evidence="4" type="ORF">UFOPK3783_00197</name>
    <name evidence="5" type="ORF">UFOPK4113_00202</name>
</gene>
<feature type="domain" description="YNCE-like beta-propeller" evidence="2">
    <location>
        <begin position="40"/>
        <end position="294"/>
    </location>
</feature>
<dbReference type="EMBL" id="CAFBNI010000010">
    <property type="protein sequence ID" value="CAB4939100.1"/>
    <property type="molecule type" value="Genomic_DNA"/>
</dbReference>
<sequence>MSKRRLRHFSFLFITSLLVANSAFAEEAKTSDTKKMVLVKTITGSIQPKSVLASPNGLVSAHNMMYKHSVTFYDSNTFELKATVSDRVDLTALGFSGYTGTHQGAPVEGAYSPDGKYLYVTNYAMYGKGFNHEGHDVCSPSSGYDSSFLYRINLETFTIDAAYKVGIVPKVVKVTPDNKYILVSHWCSYDLQVISVATQKIVKKIKIGAYPRGITVSNDSAFAYVAQMGGAVIHQIDLKTFADKTIPIGPNPRALVFSPDQKTIYATLNASGKVVALDLSLNKVVKTVTTGKATRSLDISTDGTALFVVNFNSATLSKIRTSDFKVLQTVKVCPDPIGVTYEPINDRTWVACYKGSIKVFDNK</sequence>
<dbReference type="SUPFAM" id="SSF51004">
    <property type="entry name" value="C-terminal (heme d1) domain of cytochrome cd1-nitrite reductase"/>
    <property type="match status" value="1"/>
</dbReference>
<dbReference type="Gene3D" id="2.130.10.10">
    <property type="entry name" value="YVTN repeat-like/Quinoprotein amine dehydrogenase"/>
    <property type="match status" value="2"/>
</dbReference>
<accession>A0A6J7J7N3</accession>
<dbReference type="InterPro" id="IPR011048">
    <property type="entry name" value="Haem_d1_sf"/>
</dbReference>
<name>A0A6J7J7N3_9ZZZZ</name>
<proteinExistence type="predicted"/>
<dbReference type="AlphaFoldDB" id="A0A6J7J7N3"/>
<evidence type="ECO:0000313" key="5">
    <source>
        <dbReference type="EMBL" id="CAB5009303.1"/>
    </source>
</evidence>
<organism evidence="4">
    <name type="scientific">freshwater metagenome</name>
    <dbReference type="NCBI Taxonomy" id="449393"/>
    <lineage>
        <taxon>unclassified sequences</taxon>
        <taxon>metagenomes</taxon>
        <taxon>ecological metagenomes</taxon>
    </lineage>
</organism>
<dbReference type="EMBL" id="CAEZYX010000022">
    <property type="protein sequence ID" value="CAB4738334.1"/>
    <property type="molecule type" value="Genomic_DNA"/>
</dbReference>
<dbReference type="PANTHER" id="PTHR47197">
    <property type="entry name" value="PROTEIN NIRF"/>
    <property type="match status" value="1"/>
</dbReference>
<dbReference type="EMBL" id="CAFBPL010000010">
    <property type="protein sequence ID" value="CAB5009303.1"/>
    <property type="molecule type" value="Genomic_DNA"/>
</dbReference>
<evidence type="ECO:0000313" key="3">
    <source>
        <dbReference type="EMBL" id="CAB4738334.1"/>
    </source>
</evidence>
<dbReference type="InterPro" id="IPR048433">
    <property type="entry name" value="YNCE-like_beta-prop"/>
</dbReference>
<reference evidence="4" key="1">
    <citation type="submission" date="2020-05" db="EMBL/GenBank/DDBJ databases">
        <authorList>
            <person name="Chiriac C."/>
            <person name="Salcher M."/>
            <person name="Ghai R."/>
            <person name="Kavagutti S V."/>
        </authorList>
    </citation>
    <scope>NUCLEOTIDE SEQUENCE</scope>
</reference>
<dbReference type="Pfam" id="PF21783">
    <property type="entry name" value="YNCE"/>
    <property type="match status" value="1"/>
</dbReference>
<evidence type="ECO:0000259" key="2">
    <source>
        <dbReference type="Pfam" id="PF21783"/>
    </source>
</evidence>
<protein>
    <submittedName>
        <fullName evidence="4">Unannotated protein</fullName>
    </submittedName>
</protein>
<dbReference type="PANTHER" id="PTHR47197:SF3">
    <property type="entry name" value="DIHYDRO-HEME D1 DEHYDROGENASE"/>
    <property type="match status" value="1"/>
</dbReference>
<dbReference type="NCBIfam" id="TIGR02276">
    <property type="entry name" value="beta_rpt_yvtn"/>
    <property type="match status" value="1"/>
</dbReference>
<keyword evidence="1" id="KW-0732">Signal</keyword>